<dbReference type="GO" id="GO:0016747">
    <property type="term" value="F:acyltransferase activity, transferring groups other than amino-acyl groups"/>
    <property type="evidence" value="ECO:0007669"/>
    <property type="project" value="InterPro"/>
</dbReference>
<dbReference type="EMBL" id="JACEFG010000003">
    <property type="protein sequence ID" value="MBA2176529.1"/>
    <property type="molecule type" value="Genomic_DNA"/>
</dbReference>
<gene>
    <name evidence="2" type="ORF">H0266_16645</name>
</gene>
<accession>A0A838CXH2</accession>
<keyword evidence="2" id="KW-0808">Transferase</keyword>
<dbReference type="InterPro" id="IPR027365">
    <property type="entry name" value="GNAT_acetyltra_YdfB-like"/>
</dbReference>
<protein>
    <submittedName>
        <fullName evidence="2">GNAT family N-acetyltransferase</fullName>
    </submittedName>
</protein>
<sequence>MIRLLNEADDQACQRLLLQKPAENLFIIGDIENFGYDTDFQRVWGYFDEALELTAVLLKYRSNYICYADGPFDAEGFGKIINQDPEFRELSGLESMTSEIIPYIEHPKKHSRTLYYAKCEKLEPFSYSDKDCEVKLATLSDVPLIADLHNQISEFEESENREDSIRSGMENQSARTYYIKRGNQLVSSASTTAENSVSAMVVGVCTHPNYEQQGYASLCMNQLCKDLLTEGKTLCLFYDNPSAGRIYKRLGFEDIGHWMMHLYDPVPVQNAAPTD</sequence>
<evidence type="ECO:0000313" key="2">
    <source>
        <dbReference type="EMBL" id="MBA2176529.1"/>
    </source>
</evidence>
<dbReference type="InterPro" id="IPR000182">
    <property type="entry name" value="GNAT_dom"/>
</dbReference>
<dbReference type="PROSITE" id="PS51186">
    <property type="entry name" value="GNAT"/>
    <property type="match status" value="1"/>
</dbReference>
<dbReference type="InterPro" id="IPR016181">
    <property type="entry name" value="Acyl_CoA_acyltransferase"/>
</dbReference>
<proteinExistence type="predicted"/>
<organism evidence="2 3">
    <name type="scientific">Halobacillus locisalis</name>
    <dbReference type="NCBI Taxonomy" id="220753"/>
    <lineage>
        <taxon>Bacteria</taxon>
        <taxon>Bacillati</taxon>
        <taxon>Bacillota</taxon>
        <taxon>Bacilli</taxon>
        <taxon>Bacillales</taxon>
        <taxon>Bacillaceae</taxon>
        <taxon>Halobacillus</taxon>
    </lineage>
</organism>
<reference evidence="2 3" key="1">
    <citation type="journal article" date="2004" name="Extremophiles">
        <title>Halobacillus locisalis sp. nov., a halophilic bacterium isolated from a marine solar saltern of the Yellow Sea in Korea.</title>
        <authorList>
            <person name="Yoon J.H."/>
            <person name="Kang K.H."/>
            <person name="Oh T.K."/>
            <person name="Park Y.H."/>
        </authorList>
    </citation>
    <scope>NUCLEOTIDE SEQUENCE [LARGE SCALE GENOMIC DNA]</scope>
    <source>
        <strain evidence="2 3">KCTC 3788</strain>
    </source>
</reference>
<dbReference type="Proteomes" id="UP000571017">
    <property type="component" value="Unassembled WGS sequence"/>
</dbReference>
<dbReference type="AlphaFoldDB" id="A0A838CXH2"/>
<keyword evidence="3" id="KW-1185">Reference proteome</keyword>
<dbReference type="RefSeq" id="WP_181473545.1">
    <property type="nucleotide sequence ID" value="NZ_JACEFG010000003.1"/>
</dbReference>
<evidence type="ECO:0000259" key="1">
    <source>
        <dbReference type="PROSITE" id="PS51186"/>
    </source>
</evidence>
<feature type="domain" description="N-acetyltransferase" evidence="1">
    <location>
        <begin position="132"/>
        <end position="273"/>
    </location>
</feature>
<name>A0A838CXH2_9BACI</name>
<dbReference type="Gene3D" id="3.40.630.30">
    <property type="match status" value="1"/>
</dbReference>
<dbReference type="SUPFAM" id="SSF55729">
    <property type="entry name" value="Acyl-CoA N-acyltransferases (Nat)"/>
    <property type="match status" value="1"/>
</dbReference>
<dbReference type="Pfam" id="PF12746">
    <property type="entry name" value="GNAT_acetyltran"/>
    <property type="match status" value="1"/>
</dbReference>
<evidence type="ECO:0000313" key="3">
    <source>
        <dbReference type="Proteomes" id="UP000571017"/>
    </source>
</evidence>
<comment type="caution">
    <text evidence="2">The sequence shown here is derived from an EMBL/GenBank/DDBJ whole genome shotgun (WGS) entry which is preliminary data.</text>
</comment>